<gene>
    <name evidence="7" type="ORF">D9611_003388</name>
</gene>
<evidence type="ECO:0000313" key="7">
    <source>
        <dbReference type="EMBL" id="KAF5336877.1"/>
    </source>
</evidence>
<feature type="region of interest" description="Disordered" evidence="5">
    <location>
        <begin position="175"/>
        <end position="249"/>
    </location>
</feature>
<evidence type="ECO:0000256" key="3">
    <source>
        <dbReference type="ARBA" id="ARBA00022989"/>
    </source>
</evidence>
<feature type="compositionally biased region" description="Low complexity" evidence="5">
    <location>
        <begin position="202"/>
        <end position="245"/>
    </location>
</feature>
<feature type="region of interest" description="Disordered" evidence="5">
    <location>
        <begin position="412"/>
        <end position="433"/>
    </location>
</feature>
<keyword evidence="8" id="KW-1185">Reference proteome</keyword>
<evidence type="ECO:0000256" key="6">
    <source>
        <dbReference type="SAM" id="Phobius"/>
    </source>
</evidence>
<organism evidence="7 8">
    <name type="scientific">Ephemerocybe angulata</name>
    <dbReference type="NCBI Taxonomy" id="980116"/>
    <lineage>
        <taxon>Eukaryota</taxon>
        <taxon>Fungi</taxon>
        <taxon>Dikarya</taxon>
        <taxon>Basidiomycota</taxon>
        <taxon>Agaricomycotina</taxon>
        <taxon>Agaricomycetes</taxon>
        <taxon>Agaricomycetidae</taxon>
        <taxon>Agaricales</taxon>
        <taxon>Agaricineae</taxon>
        <taxon>Psathyrellaceae</taxon>
        <taxon>Ephemerocybe</taxon>
    </lineage>
</organism>
<reference evidence="7 8" key="1">
    <citation type="journal article" date="2020" name="ISME J.">
        <title>Uncovering the hidden diversity of litter-decomposition mechanisms in mushroom-forming fungi.</title>
        <authorList>
            <person name="Floudas D."/>
            <person name="Bentzer J."/>
            <person name="Ahren D."/>
            <person name="Johansson T."/>
            <person name="Persson P."/>
            <person name="Tunlid A."/>
        </authorList>
    </citation>
    <scope>NUCLEOTIDE SEQUENCE [LARGE SCALE GENOMIC DNA]</scope>
    <source>
        <strain evidence="7 8">CBS 175.51</strain>
    </source>
</reference>
<dbReference type="GO" id="GO:0016020">
    <property type="term" value="C:membrane"/>
    <property type="evidence" value="ECO:0007669"/>
    <property type="project" value="UniProtKB-SubCell"/>
</dbReference>
<evidence type="ECO:0000256" key="4">
    <source>
        <dbReference type="ARBA" id="ARBA00023136"/>
    </source>
</evidence>
<dbReference type="AlphaFoldDB" id="A0A8H5CA89"/>
<evidence type="ECO:0000256" key="1">
    <source>
        <dbReference type="ARBA" id="ARBA00004167"/>
    </source>
</evidence>
<dbReference type="PANTHER" id="PTHR15549">
    <property type="entry name" value="PAIRED IMMUNOGLOBULIN-LIKE TYPE 2 RECEPTOR"/>
    <property type="match status" value="1"/>
</dbReference>
<protein>
    <submittedName>
        <fullName evidence="7">Uncharacterized protein</fullName>
    </submittedName>
</protein>
<dbReference type="Proteomes" id="UP000541558">
    <property type="component" value="Unassembled WGS sequence"/>
</dbReference>
<evidence type="ECO:0000313" key="8">
    <source>
        <dbReference type="Proteomes" id="UP000541558"/>
    </source>
</evidence>
<feature type="compositionally biased region" description="Low complexity" evidence="5">
    <location>
        <begin position="175"/>
        <end position="190"/>
    </location>
</feature>
<feature type="compositionally biased region" description="Pro residues" evidence="5">
    <location>
        <begin position="191"/>
        <end position="201"/>
    </location>
</feature>
<dbReference type="EMBL" id="JAACJK010000057">
    <property type="protein sequence ID" value="KAF5336877.1"/>
    <property type="molecule type" value="Genomic_DNA"/>
</dbReference>
<keyword evidence="3 6" id="KW-1133">Transmembrane helix</keyword>
<dbReference type="PANTHER" id="PTHR15549:SF33">
    <property type="entry name" value="MEMBRANE PROTEIN WSC4, PUTATIVE (AFU_ORTHOLOGUE AFUA_5G09020)-RELATED"/>
    <property type="match status" value="1"/>
</dbReference>
<keyword evidence="2 6" id="KW-0812">Transmembrane</keyword>
<dbReference type="InterPro" id="IPR051694">
    <property type="entry name" value="Immunoregulatory_rcpt-like"/>
</dbReference>
<accession>A0A8H5CA89</accession>
<sequence length="433" mass="47242">MASSGPVTVDDTDSSIRYSPQSQWNLKDVCIACDVSSKDKETLENQAFNATWHVAPGAQVRGRNLTVDFKFSGSNVNAMFIFFRRTDGKGQTRDDGKSSILLSLDNKPPQRLPLTLEGWTSQELQQKYRFSQFLVDSPTEGDHTLNIQLARDNAMESPVTFALDYIRFTPMLSASPSPGGSTSTRVVPAPSNSPPTTPSKSPPVTTESNSQTSTTTSTAASPSTPSLSETATSTASSGSTTGSTSKPSVSKIVGPVVGLVLAVLALALALLCWRQRRRKKHLRLKASIRPFKPVLFDSYYQKPTYAFYRGDDDVEKRPREFHGNEHSNVEKPSPTFPPFSQRVSIRSTSIDSERATVEPVSPVFLPDRTHRQRSAVTASSFSSPARPLSYVSYEQQWKGVASQKRGIPITTTANGELPLGGNPPYSPFVVTTQ</sequence>
<dbReference type="GO" id="GO:0071944">
    <property type="term" value="C:cell periphery"/>
    <property type="evidence" value="ECO:0007669"/>
    <property type="project" value="UniProtKB-ARBA"/>
</dbReference>
<feature type="transmembrane region" description="Helical" evidence="6">
    <location>
        <begin position="252"/>
        <end position="273"/>
    </location>
</feature>
<dbReference type="OrthoDB" id="2951897at2759"/>
<evidence type="ECO:0000256" key="2">
    <source>
        <dbReference type="ARBA" id="ARBA00022692"/>
    </source>
</evidence>
<comment type="subcellular location">
    <subcellularLocation>
        <location evidence="1">Membrane</location>
        <topology evidence="1">Single-pass membrane protein</topology>
    </subcellularLocation>
</comment>
<evidence type="ECO:0000256" key="5">
    <source>
        <dbReference type="SAM" id="MobiDB-lite"/>
    </source>
</evidence>
<comment type="caution">
    <text evidence="7">The sequence shown here is derived from an EMBL/GenBank/DDBJ whole genome shotgun (WGS) entry which is preliminary data.</text>
</comment>
<name>A0A8H5CA89_9AGAR</name>
<keyword evidence="4 6" id="KW-0472">Membrane</keyword>
<proteinExistence type="predicted"/>